<dbReference type="RefSeq" id="WP_119949826.1">
    <property type="nucleotide sequence ID" value="NZ_QZEZ01000002.1"/>
</dbReference>
<dbReference type="GO" id="GO:0016301">
    <property type="term" value="F:kinase activity"/>
    <property type="evidence" value="ECO:0007669"/>
    <property type="project" value="UniProtKB-KW"/>
</dbReference>
<dbReference type="PANTHER" id="PTHR43851">
    <property type="match status" value="1"/>
</dbReference>
<dbReference type="Proteomes" id="UP000265614">
    <property type="component" value="Unassembled WGS sequence"/>
</dbReference>
<dbReference type="AlphaFoldDB" id="A0A3A3Z325"/>
<feature type="chain" id="PRO_5017257218" evidence="1">
    <location>
        <begin position="24"/>
        <end position="444"/>
    </location>
</feature>
<keyword evidence="3" id="KW-0418">Kinase</keyword>
<keyword evidence="4" id="KW-1185">Reference proteome</keyword>
<feature type="signal peptide" evidence="1">
    <location>
        <begin position="1"/>
        <end position="23"/>
    </location>
</feature>
<dbReference type="InterPro" id="IPR004147">
    <property type="entry name" value="ABC1_dom"/>
</dbReference>
<organism evidence="3 4">
    <name type="scientific">Vallicoccus soli</name>
    <dbReference type="NCBI Taxonomy" id="2339232"/>
    <lineage>
        <taxon>Bacteria</taxon>
        <taxon>Bacillati</taxon>
        <taxon>Actinomycetota</taxon>
        <taxon>Actinomycetes</taxon>
        <taxon>Motilibacterales</taxon>
        <taxon>Vallicoccaceae</taxon>
        <taxon>Vallicoccus</taxon>
    </lineage>
</organism>
<feature type="domain" description="ABC1 atypical kinase-like" evidence="2">
    <location>
        <begin position="110"/>
        <end position="312"/>
    </location>
</feature>
<dbReference type="PANTHER" id="PTHR43851:SF3">
    <property type="entry name" value="COENZYME Q8"/>
    <property type="match status" value="1"/>
</dbReference>
<dbReference type="Pfam" id="PF03109">
    <property type="entry name" value="ABC1"/>
    <property type="match status" value="1"/>
</dbReference>
<evidence type="ECO:0000256" key="1">
    <source>
        <dbReference type="SAM" id="SignalP"/>
    </source>
</evidence>
<dbReference type="InterPro" id="IPR011009">
    <property type="entry name" value="Kinase-like_dom_sf"/>
</dbReference>
<reference evidence="3 4" key="1">
    <citation type="submission" date="2018-09" db="EMBL/GenBank/DDBJ databases">
        <title>YIM 75000 draft genome.</title>
        <authorList>
            <person name="Tang S."/>
            <person name="Feng Y."/>
        </authorList>
    </citation>
    <scope>NUCLEOTIDE SEQUENCE [LARGE SCALE GENOMIC DNA]</scope>
    <source>
        <strain evidence="3 4">YIM 75000</strain>
    </source>
</reference>
<evidence type="ECO:0000259" key="2">
    <source>
        <dbReference type="Pfam" id="PF03109"/>
    </source>
</evidence>
<gene>
    <name evidence="3" type="ORF">D5H78_07820</name>
</gene>
<dbReference type="EMBL" id="QZEZ01000002">
    <property type="protein sequence ID" value="RJK97109.1"/>
    <property type="molecule type" value="Genomic_DNA"/>
</dbReference>
<evidence type="ECO:0000313" key="4">
    <source>
        <dbReference type="Proteomes" id="UP000265614"/>
    </source>
</evidence>
<sequence>MLLPRARRWSRLAALPAASLASAAEGLVRTRLLRQDHDAVRRLLRRRGAERTRRVLGGMKGGALKAGQLLATVDALFPPDPEGTWSAALRQLPEEARGVPFPDVAPALRGLGADWGNRLPDLDPVPVAAASIGQVHRATWREPGSPYDGVPVAVKLQYPGVADAIAADLAAVSLATRAASLVARGAAAAPLVAELRTRLREELDYAREARVQRAFAAAYRDDPEVALPDVVAVGPGVLVTTWLEGVPLVGLADAPRDVRDAVGERYQRFLLSGPARAGWLHTDPHPGNFRRCPDGRLGVLDLGSALELPHGLPESFGRLIGTLARGGEPADVEAALRGHGLLRPGARLPADDLRRLADVLSPFTEPARSERFTFGPEWLRGQFARGDDARDPDPRLAMQLALPAEHLFTHRVWLGVVGVLCMLRATVPERAELERWLPGFSAAA</sequence>
<proteinExistence type="predicted"/>
<dbReference type="SUPFAM" id="SSF56112">
    <property type="entry name" value="Protein kinase-like (PK-like)"/>
    <property type="match status" value="1"/>
</dbReference>
<keyword evidence="3" id="KW-0808">Transferase</keyword>
<name>A0A3A3Z325_9ACTN</name>
<comment type="caution">
    <text evidence="3">The sequence shown here is derived from an EMBL/GenBank/DDBJ whole genome shotgun (WGS) entry which is preliminary data.</text>
</comment>
<keyword evidence="1" id="KW-0732">Signal</keyword>
<dbReference type="InterPro" id="IPR051409">
    <property type="entry name" value="Atypical_kinase_ADCK"/>
</dbReference>
<accession>A0A3A3Z325</accession>
<protein>
    <submittedName>
        <fullName evidence="3">AarF/ABC1/UbiB kinase family protein</fullName>
    </submittedName>
</protein>
<evidence type="ECO:0000313" key="3">
    <source>
        <dbReference type="EMBL" id="RJK97109.1"/>
    </source>
</evidence>